<keyword evidence="4" id="KW-1185">Reference proteome</keyword>
<feature type="compositionally biased region" description="Polar residues" evidence="1">
    <location>
        <begin position="248"/>
        <end position="268"/>
    </location>
</feature>
<dbReference type="InterPro" id="IPR021136">
    <property type="entry name" value="Flagellar_hook_control-like_C"/>
</dbReference>
<name>A0A0E4GBD1_9FIRM</name>
<dbReference type="RefSeq" id="WP_046497390.1">
    <property type="nucleotide sequence ID" value="NZ_CGIH01000027.1"/>
</dbReference>
<accession>A0A0E4GBD1</accession>
<dbReference type="PANTHER" id="PTHR37533:SF2">
    <property type="entry name" value="FLAGELLAR HOOK-LENGTH CONTROL PROTEIN"/>
    <property type="match status" value="1"/>
</dbReference>
<keyword evidence="3" id="KW-0966">Cell projection</keyword>
<evidence type="ECO:0000313" key="4">
    <source>
        <dbReference type="Proteomes" id="UP000045545"/>
    </source>
</evidence>
<feature type="compositionally biased region" description="Basic and acidic residues" evidence="1">
    <location>
        <begin position="233"/>
        <end position="247"/>
    </location>
</feature>
<keyword evidence="3" id="KW-0969">Cilium</keyword>
<dbReference type="Proteomes" id="UP000045545">
    <property type="component" value="Unassembled WGS sequence"/>
</dbReference>
<evidence type="ECO:0000256" key="1">
    <source>
        <dbReference type="SAM" id="MobiDB-lite"/>
    </source>
</evidence>
<organism evidence="3 4">
    <name type="scientific">Syntrophomonas zehnderi OL-4</name>
    <dbReference type="NCBI Taxonomy" id="690567"/>
    <lineage>
        <taxon>Bacteria</taxon>
        <taxon>Bacillati</taxon>
        <taxon>Bacillota</taxon>
        <taxon>Clostridia</taxon>
        <taxon>Eubacteriales</taxon>
        <taxon>Syntrophomonadaceae</taxon>
        <taxon>Syntrophomonas</taxon>
    </lineage>
</organism>
<reference evidence="3 4" key="1">
    <citation type="submission" date="2015-03" db="EMBL/GenBank/DDBJ databases">
        <authorList>
            <person name="Murphy D."/>
        </authorList>
    </citation>
    <scope>NUCLEOTIDE SEQUENCE [LARGE SCALE GENOMIC DNA]</scope>
    <source>
        <strain evidence="3 4">OL-4</strain>
    </source>
</reference>
<sequence length="556" mass="59734">MSMLEPKASSPSAGQFVGIRPVGPGLSRGSSTVKSQSFNRVLDKAGRFQSAPNKTPGRTDKSNLSGCETNLTLAGQDTGAVVKTLPSPESFSADKMIAAVEESNPEPNPDGFDCAVVPEDYQSVTLAAAYPATAQFTAVDEQLSAEPEINPLNRLGSESAAKTQALSDAGLLINPPSPDSFSDSERPNQTNPSFAFYALKSAAEPADSLARIEKTPDQAAPGSSGAAIGQKNELLKLDESSPVKDTETNLGSFNTKPAPNITTGSPAANQAKPEQTAAPPPLIFGEAEAATSESGQINKAVSPEDIRFRLMSKTQVNPGLNQVPVETDVKALLGEEIKRLRMEKPSPESGVNKAAEPLPAKTQPEIHPPEIGVNRPGINLPQPELELVTSRPPGAGVVDPQDLIEQIVKKVEMVNKAFNTEMKIQLKPEFLGRMVIKIAVEEGIVTARFITESHQVKHLLENNLGALRQNLESQGLRVDRTEVNVQLPNGGAFQGDDSGRQQMWQEYAERNSYNHLPNQAEDDYETARETLPESYGETDSTRRFSLSGEGRFDFTI</sequence>
<dbReference type="CDD" id="cd17470">
    <property type="entry name" value="T3SS_Flik_C"/>
    <property type="match status" value="1"/>
</dbReference>
<feature type="domain" description="Flagellar hook-length control protein-like C-terminal" evidence="2">
    <location>
        <begin position="419"/>
        <end position="490"/>
    </location>
</feature>
<evidence type="ECO:0000259" key="2">
    <source>
        <dbReference type="Pfam" id="PF02120"/>
    </source>
</evidence>
<dbReference type="AlphaFoldDB" id="A0A0E4GBD1"/>
<feature type="region of interest" description="Disordered" evidence="1">
    <location>
        <begin position="343"/>
        <end position="372"/>
    </location>
</feature>
<proteinExistence type="predicted"/>
<feature type="region of interest" description="Disordered" evidence="1">
    <location>
        <begin position="170"/>
        <end position="191"/>
    </location>
</feature>
<dbReference type="EMBL" id="CGIH01000027">
    <property type="protein sequence ID" value="CFX65060.1"/>
    <property type="molecule type" value="Genomic_DNA"/>
</dbReference>
<dbReference type="InterPro" id="IPR038610">
    <property type="entry name" value="FliK-like_C_sf"/>
</dbReference>
<feature type="region of interest" description="Disordered" evidence="1">
    <location>
        <begin position="1"/>
        <end position="70"/>
    </location>
</feature>
<feature type="compositionally biased region" description="Polar residues" evidence="1">
    <location>
        <begin position="28"/>
        <end position="39"/>
    </location>
</feature>
<dbReference type="Pfam" id="PF02120">
    <property type="entry name" value="Flg_hook"/>
    <property type="match status" value="1"/>
</dbReference>
<dbReference type="PANTHER" id="PTHR37533">
    <property type="entry name" value="FLAGELLAR HOOK-LENGTH CONTROL PROTEIN"/>
    <property type="match status" value="1"/>
</dbReference>
<dbReference type="Gene3D" id="3.30.750.140">
    <property type="match status" value="1"/>
</dbReference>
<dbReference type="STRING" id="690567.1576"/>
<keyword evidence="3" id="KW-0282">Flagellum</keyword>
<dbReference type="InterPro" id="IPR052563">
    <property type="entry name" value="FliK"/>
</dbReference>
<protein>
    <submittedName>
        <fullName evidence="3">Flagellar hook-length control protein-like, C-terminal</fullName>
    </submittedName>
</protein>
<evidence type="ECO:0000313" key="3">
    <source>
        <dbReference type="EMBL" id="CFX65060.1"/>
    </source>
</evidence>
<feature type="region of interest" description="Disordered" evidence="1">
    <location>
        <begin position="215"/>
        <end position="279"/>
    </location>
</feature>
<gene>
    <name evidence="3" type="ORF">1576</name>
</gene>
<dbReference type="OrthoDB" id="1950002at2"/>